<sequence>MAMEPIDEWIKRHEKEPEEVAKEKLNRFLKAVELKVPDRVPIAGAAGDFLCSYTGITWYELSYSLTDKVENAVLKFVHDFPSDWPILLVPMMLEGFALALAFAEFPDFSNIIRFLTGPLHDVLKDKWSKWPGRELRDNMHPQFLGGEFMKPEEYKQLIDNPVEFMNQVILPRVCEGLGKPGSSKWNGAWIRAGIAMQKVIAFQINLFTAIAKAGYPIIPLGTNAYAPADVIGDFLRHPTGAMLDIRRYPDNFKAACEALVDPILKVATAVPPTPPVPLFFIPLHLNEMLPPKLYNEFYWPYLKRIIETLVSKGYKGFVIFEGDHSPHVDTLLELPKGWGIGWFERPKDFIKIWEKLKGHTIVMGGVPTTLLASGTPQQIDEYVKNLLNKIKPEGGFIISPSIGELPAGTPPENVRAYINAALKYGTY</sequence>
<dbReference type="Pfam" id="PF01208">
    <property type="entry name" value="URO-D"/>
    <property type="match status" value="1"/>
</dbReference>
<dbReference type="InterPro" id="IPR052024">
    <property type="entry name" value="Methanogen_methyltrans"/>
</dbReference>
<evidence type="ECO:0000259" key="1">
    <source>
        <dbReference type="Pfam" id="PF01208"/>
    </source>
</evidence>
<reference evidence="2 3" key="1">
    <citation type="submission" date="2023-05" db="EMBL/GenBank/DDBJ databases">
        <title>A new hyperthermophilic archaea 'Ignisphaera cupida' sp. nov. and description of the family 'Ignisphaeraceae' fam. nov.</title>
        <authorList>
            <person name="Podosokorskaya O.A."/>
            <person name="Elcheninov A.G."/>
            <person name="Klukina A."/>
            <person name="Merkel A.Y."/>
        </authorList>
    </citation>
    <scope>NUCLEOTIDE SEQUENCE [LARGE SCALE GENOMIC DNA]</scope>
    <source>
        <strain evidence="2 3">4213-co</strain>
    </source>
</reference>
<protein>
    <submittedName>
        <fullName evidence="2">Uroporphyrinogen decarboxylase family protein</fullName>
    </submittedName>
</protein>
<dbReference type="SUPFAM" id="SSF51726">
    <property type="entry name" value="UROD/MetE-like"/>
    <property type="match status" value="1"/>
</dbReference>
<dbReference type="PANTHER" id="PTHR47099:SF1">
    <property type="entry name" value="METHYLCOBAMIDE:COM METHYLTRANSFERASE MTBA"/>
    <property type="match status" value="1"/>
</dbReference>
<dbReference type="PANTHER" id="PTHR47099">
    <property type="entry name" value="METHYLCOBAMIDE:COM METHYLTRANSFERASE MTBA"/>
    <property type="match status" value="1"/>
</dbReference>
<dbReference type="InterPro" id="IPR000257">
    <property type="entry name" value="Uroporphyrinogen_deCOase"/>
</dbReference>
<evidence type="ECO:0000313" key="2">
    <source>
        <dbReference type="EMBL" id="MDK6028783.1"/>
    </source>
</evidence>
<dbReference type="InterPro" id="IPR038071">
    <property type="entry name" value="UROD/MetE-like_sf"/>
</dbReference>
<evidence type="ECO:0000313" key="3">
    <source>
        <dbReference type="Proteomes" id="UP001529235"/>
    </source>
</evidence>
<keyword evidence="3" id="KW-1185">Reference proteome</keyword>
<dbReference type="EMBL" id="JASNVW010000003">
    <property type="protein sequence ID" value="MDK6028783.1"/>
    <property type="molecule type" value="Genomic_DNA"/>
</dbReference>
<dbReference type="AlphaFoldDB" id="A0ABD4Z787"/>
<proteinExistence type="predicted"/>
<dbReference type="RefSeq" id="WP_285273769.1">
    <property type="nucleotide sequence ID" value="NZ_JASNVW010000003.1"/>
</dbReference>
<feature type="domain" description="Uroporphyrinogen decarboxylase (URO-D)" evidence="1">
    <location>
        <begin position="210"/>
        <end position="423"/>
    </location>
</feature>
<comment type="caution">
    <text evidence="2">The sequence shown here is derived from an EMBL/GenBank/DDBJ whole genome shotgun (WGS) entry which is preliminary data.</text>
</comment>
<dbReference type="Gene3D" id="3.20.20.210">
    <property type="match status" value="1"/>
</dbReference>
<dbReference type="Proteomes" id="UP001529235">
    <property type="component" value="Unassembled WGS sequence"/>
</dbReference>
<accession>A0ABD4Z787</accession>
<organism evidence="2 3">
    <name type="scientific">Ignisphaera cupida</name>
    <dbReference type="NCBI Taxonomy" id="3050454"/>
    <lineage>
        <taxon>Archaea</taxon>
        <taxon>Thermoproteota</taxon>
        <taxon>Thermoprotei</taxon>
        <taxon>Desulfurococcales</taxon>
        <taxon>Desulfurococcaceae</taxon>
        <taxon>Ignisphaera</taxon>
    </lineage>
</organism>
<name>A0ABD4Z787_9CREN</name>
<gene>
    <name evidence="2" type="ORF">QPL79_05350</name>
</gene>